<dbReference type="EMBL" id="MZGU01000004">
    <property type="protein sequence ID" value="PWB86094.1"/>
    <property type="molecule type" value="Genomic_DNA"/>
</dbReference>
<dbReference type="OrthoDB" id="106876at2157"/>
<dbReference type="InterPro" id="IPR057262">
    <property type="entry name" value="MJ0548_N"/>
</dbReference>
<evidence type="ECO:0000313" key="3">
    <source>
        <dbReference type="EMBL" id="PWB86094.1"/>
    </source>
</evidence>
<proteinExistence type="predicted"/>
<dbReference type="InterPro" id="IPR016754">
    <property type="entry name" value="MJ0548-like"/>
</dbReference>
<protein>
    <recommendedName>
        <fullName evidence="5">DUF2121 domain-containing protein</fullName>
    </recommendedName>
</protein>
<organism evidence="3 4">
    <name type="scientific">Methanobrevibacter woesei</name>
    <dbReference type="NCBI Taxonomy" id="190976"/>
    <lineage>
        <taxon>Archaea</taxon>
        <taxon>Methanobacteriati</taxon>
        <taxon>Methanobacteriota</taxon>
        <taxon>Methanomada group</taxon>
        <taxon>Methanobacteria</taxon>
        <taxon>Methanobacteriales</taxon>
        <taxon>Methanobacteriaceae</taxon>
        <taxon>Methanobrevibacter</taxon>
    </lineage>
</organism>
<evidence type="ECO:0008006" key="5">
    <source>
        <dbReference type="Google" id="ProtNLM"/>
    </source>
</evidence>
<dbReference type="AlphaFoldDB" id="A0A2U1S7Q3"/>
<feature type="domain" description="Connectase MJ0548-like N-terminal" evidence="1">
    <location>
        <begin position="1"/>
        <end position="198"/>
    </location>
</feature>
<dbReference type="RefSeq" id="WP_116669733.1">
    <property type="nucleotide sequence ID" value="NZ_CASEFK010000013.1"/>
</dbReference>
<gene>
    <name evidence="3" type="ORF">MBBWO_09480</name>
</gene>
<dbReference type="Pfam" id="PF09894">
    <property type="entry name" value="MJ0548_N"/>
    <property type="match status" value="1"/>
</dbReference>
<dbReference type="Proteomes" id="UP000245577">
    <property type="component" value="Unassembled WGS sequence"/>
</dbReference>
<comment type="caution">
    <text evidence="3">The sequence shown here is derived from an EMBL/GenBank/DDBJ whole genome shotgun (WGS) entry which is preliminary data.</text>
</comment>
<sequence>MSLIIAYVGKKGCVMASDKRKIAYFGNKENLEALESELYNGEIATDEELYKRAKDFDISIKISDDGNKIDTVGNTVMGEVASKGAFETKRRRIYGTTNGYQIIEIIGSEIVSRSAGEKAIIIFGNNFAKKEAEALISKKWKSTLSLKYMGDIFKEIINEVSQKTPTLGDKFDVLIQQPKFTADEAQKYLNETIDQDVKVLAKIRQKLQEDLIEKSREIELASKIINEGDIGEVSSIEGNMLQVTLNDKTQAFDNNWRQLAKPKGKVIMFCETDDVKIGDKVVIENENLCLEKNKSNLSCNIILCNL</sequence>
<keyword evidence="4" id="KW-1185">Reference proteome</keyword>
<name>A0A2U1S7Q3_9EURY</name>
<dbReference type="Pfam" id="PF25274">
    <property type="entry name" value="MJ0548_C"/>
    <property type="match status" value="1"/>
</dbReference>
<evidence type="ECO:0000259" key="1">
    <source>
        <dbReference type="Pfam" id="PF09894"/>
    </source>
</evidence>
<accession>A0A2U1S7Q3</accession>
<feature type="domain" description="Connectase MJ0548-like C-terminal" evidence="2">
    <location>
        <begin position="202"/>
        <end position="304"/>
    </location>
</feature>
<dbReference type="PIRSF" id="PIRSF019262">
    <property type="entry name" value="UCP019262"/>
    <property type="match status" value="1"/>
</dbReference>
<reference evidence="3 4" key="1">
    <citation type="submission" date="2017-03" db="EMBL/GenBank/DDBJ databases">
        <title>Genome sequence of Methanobrevibacter wosei.</title>
        <authorList>
            <person name="Poehlein A."/>
            <person name="Seedorf H."/>
            <person name="Daniel R."/>
        </authorList>
    </citation>
    <scope>NUCLEOTIDE SEQUENCE [LARGE SCALE GENOMIC DNA]</scope>
    <source>
        <strain evidence="3 4">DSM 11979</strain>
    </source>
</reference>
<dbReference type="InterPro" id="IPR057377">
    <property type="entry name" value="MJ0548_C"/>
</dbReference>
<evidence type="ECO:0000313" key="4">
    <source>
        <dbReference type="Proteomes" id="UP000245577"/>
    </source>
</evidence>
<evidence type="ECO:0000259" key="2">
    <source>
        <dbReference type="Pfam" id="PF25274"/>
    </source>
</evidence>